<dbReference type="AlphaFoldDB" id="A0A6H5IHV6"/>
<protein>
    <submittedName>
        <fullName evidence="1">Uncharacterized protein</fullName>
    </submittedName>
</protein>
<proteinExistence type="predicted"/>
<organism evidence="1 2">
    <name type="scientific">Trichogramma brassicae</name>
    <dbReference type="NCBI Taxonomy" id="86971"/>
    <lineage>
        <taxon>Eukaryota</taxon>
        <taxon>Metazoa</taxon>
        <taxon>Ecdysozoa</taxon>
        <taxon>Arthropoda</taxon>
        <taxon>Hexapoda</taxon>
        <taxon>Insecta</taxon>
        <taxon>Pterygota</taxon>
        <taxon>Neoptera</taxon>
        <taxon>Endopterygota</taxon>
        <taxon>Hymenoptera</taxon>
        <taxon>Apocrita</taxon>
        <taxon>Proctotrupomorpha</taxon>
        <taxon>Chalcidoidea</taxon>
        <taxon>Trichogrammatidae</taxon>
        <taxon>Trichogramma</taxon>
    </lineage>
</organism>
<dbReference type="EMBL" id="CADCXV010000806">
    <property type="protein sequence ID" value="CAB0036042.1"/>
    <property type="molecule type" value="Genomic_DNA"/>
</dbReference>
<name>A0A6H5IHV6_9HYME</name>
<accession>A0A6H5IHV6</accession>
<gene>
    <name evidence="1" type="ORF">TBRA_LOCUS7924</name>
</gene>
<dbReference type="Proteomes" id="UP000479190">
    <property type="component" value="Unassembled WGS sequence"/>
</dbReference>
<reference evidence="1 2" key="1">
    <citation type="submission" date="2020-02" db="EMBL/GenBank/DDBJ databases">
        <authorList>
            <person name="Ferguson B K."/>
        </authorList>
    </citation>
    <scope>NUCLEOTIDE SEQUENCE [LARGE SCALE GENOMIC DNA]</scope>
</reference>
<keyword evidence="2" id="KW-1185">Reference proteome</keyword>
<evidence type="ECO:0000313" key="2">
    <source>
        <dbReference type="Proteomes" id="UP000479190"/>
    </source>
</evidence>
<evidence type="ECO:0000313" key="1">
    <source>
        <dbReference type="EMBL" id="CAB0036042.1"/>
    </source>
</evidence>
<sequence length="89" mass="10353">MEQRYIHWRKTKTKQNKTRDATQRGEMIKCICMRMYIISEPRAGAARGLLENEEIRSCSRVLCRRAHAEIHEREKDSMIGASPCTGCII</sequence>